<protein>
    <submittedName>
        <fullName evidence="1">Uncharacterized protein</fullName>
    </submittedName>
</protein>
<gene>
    <name evidence="1" type="ORF">KSP40_PGU001369</name>
</gene>
<reference evidence="1 2" key="1">
    <citation type="journal article" date="2022" name="Nat. Plants">
        <title>Genomes of leafy and leafless Platanthera orchids illuminate the evolution of mycoheterotrophy.</title>
        <authorList>
            <person name="Li M.H."/>
            <person name="Liu K.W."/>
            <person name="Li Z."/>
            <person name="Lu H.C."/>
            <person name="Ye Q.L."/>
            <person name="Zhang D."/>
            <person name="Wang J.Y."/>
            <person name="Li Y.F."/>
            <person name="Zhong Z.M."/>
            <person name="Liu X."/>
            <person name="Yu X."/>
            <person name="Liu D.K."/>
            <person name="Tu X.D."/>
            <person name="Liu B."/>
            <person name="Hao Y."/>
            <person name="Liao X.Y."/>
            <person name="Jiang Y.T."/>
            <person name="Sun W.H."/>
            <person name="Chen J."/>
            <person name="Chen Y.Q."/>
            <person name="Ai Y."/>
            <person name="Zhai J.W."/>
            <person name="Wu S.S."/>
            <person name="Zhou Z."/>
            <person name="Hsiao Y.Y."/>
            <person name="Wu W.L."/>
            <person name="Chen Y.Y."/>
            <person name="Lin Y.F."/>
            <person name="Hsu J.L."/>
            <person name="Li C.Y."/>
            <person name="Wang Z.W."/>
            <person name="Zhao X."/>
            <person name="Zhong W.Y."/>
            <person name="Ma X.K."/>
            <person name="Ma L."/>
            <person name="Huang J."/>
            <person name="Chen G.Z."/>
            <person name="Huang M.Z."/>
            <person name="Huang L."/>
            <person name="Peng D.H."/>
            <person name="Luo Y.B."/>
            <person name="Zou S.Q."/>
            <person name="Chen S.P."/>
            <person name="Lan S."/>
            <person name="Tsai W.C."/>
            <person name="Van de Peer Y."/>
            <person name="Liu Z.J."/>
        </authorList>
    </citation>
    <scope>NUCLEOTIDE SEQUENCE [LARGE SCALE GENOMIC DNA]</scope>
    <source>
        <strain evidence="1">Lor288</strain>
    </source>
</reference>
<evidence type="ECO:0000313" key="1">
    <source>
        <dbReference type="EMBL" id="KAK8965445.1"/>
    </source>
</evidence>
<sequence>MGISSYPEAKIKETIAAEQTFGDVWLQGLLDVDPDKIRSRDGKCTRLSGFLGFCRYFWIQRHKKRNTLCCSSNCIKCYSYTVGRR</sequence>
<name>A0ABR2MN04_9ASPA</name>
<organism evidence="1 2">
    <name type="scientific">Platanthera guangdongensis</name>
    <dbReference type="NCBI Taxonomy" id="2320717"/>
    <lineage>
        <taxon>Eukaryota</taxon>
        <taxon>Viridiplantae</taxon>
        <taxon>Streptophyta</taxon>
        <taxon>Embryophyta</taxon>
        <taxon>Tracheophyta</taxon>
        <taxon>Spermatophyta</taxon>
        <taxon>Magnoliopsida</taxon>
        <taxon>Liliopsida</taxon>
        <taxon>Asparagales</taxon>
        <taxon>Orchidaceae</taxon>
        <taxon>Orchidoideae</taxon>
        <taxon>Orchideae</taxon>
        <taxon>Orchidinae</taxon>
        <taxon>Platanthera</taxon>
    </lineage>
</organism>
<accession>A0ABR2MN04</accession>
<dbReference type="EMBL" id="JBBWWR010000006">
    <property type="protein sequence ID" value="KAK8965445.1"/>
    <property type="molecule type" value="Genomic_DNA"/>
</dbReference>
<keyword evidence="2" id="KW-1185">Reference proteome</keyword>
<evidence type="ECO:0000313" key="2">
    <source>
        <dbReference type="Proteomes" id="UP001412067"/>
    </source>
</evidence>
<comment type="caution">
    <text evidence="1">The sequence shown here is derived from an EMBL/GenBank/DDBJ whole genome shotgun (WGS) entry which is preliminary data.</text>
</comment>
<proteinExistence type="predicted"/>
<dbReference type="Proteomes" id="UP001412067">
    <property type="component" value="Unassembled WGS sequence"/>
</dbReference>